<sequence length="244" mass="27101">MNASPRSPALLHPERIHPALWRGSQLAGARQAIIPTGFDLLDHELPNRGWPVGTLIELMPCRPGIGELHLLRPALTQLDCDRCIALLSPPYIPYFHCWFNWQLGKHRLLWIKAETVFDNLWSAEQILKSQACAALLCWSTFIRPQALRRLQWLATQTDTLFILFRPPAAAHQPSAAPLRLALEPAMQGLAASILKRRGPACTNPILIPLYPARTQAASPMPHATLDLSLLAHAQSGRDLSPLAN</sequence>
<dbReference type="EMBL" id="SMAJ01000002">
    <property type="protein sequence ID" value="TCT10411.1"/>
    <property type="molecule type" value="Genomic_DNA"/>
</dbReference>
<dbReference type="InterPro" id="IPR017166">
    <property type="entry name" value="UCP037290"/>
</dbReference>
<dbReference type="PIRSF" id="PIRSF037290">
    <property type="entry name" value="UCP037290"/>
    <property type="match status" value="1"/>
</dbReference>
<dbReference type="Proteomes" id="UP000295525">
    <property type="component" value="Unassembled WGS sequence"/>
</dbReference>
<organism evidence="1 2">
    <name type="scientific">Paralcaligenes ureilyticus</name>
    <dbReference type="NCBI Taxonomy" id="627131"/>
    <lineage>
        <taxon>Bacteria</taxon>
        <taxon>Pseudomonadati</taxon>
        <taxon>Pseudomonadota</taxon>
        <taxon>Betaproteobacteria</taxon>
        <taxon>Burkholderiales</taxon>
        <taxon>Alcaligenaceae</taxon>
        <taxon>Paralcaligenes</taxon>
    </lineage>
</organism>
<dbReference type="InterPro" id="IPR047610">
    <property type="entry name" value="ImuA_translesion"/>
</dbReference>
<reference evidence="1 2" key="1">
    <citation type="submission" date="2019-03" db="EMBL/GenBank/DDBJ databases">
        <title>Genomic Encyclopedia of Type Strains, Phase IV (KMG-IV): sequencing the most valuable type-strain genomes for metagenomic binning, comparative biology and taxonomic classification.</title>
        <authorList>
            <person name="Goeker M."/>
        </authorList>
    </citation>
    <scope>NUCLEOTIDE SEQUENCE [LARGE SCALE GENOMIC DNA]</scope>
    <source>
        <strain evidence="1 2">DSM 24591</strain>
    </source>
</reference>
<keyword evidence="2" id="KW-1185">Reference proteome</keyword>
<dbReference type="SUPFAM" id="SSF52540">
    <property type="entry name" value="P-loop containing nucleoside triphosphate hydrolases"/>
    <property type="match status" value="1"/>
</dbReference>
<protein>
    <submittedName>
        <fullName evidence="1">Protein ImuA</fullName>
    </submittedName>
</protein>
<proteinExistence type="predicted"/>
<dbReference type="OrthoDB" id="9811176at2"/>
<evidence type="ECO:0000313" key="1">
    <source>
        <dbReference type="EMBL" id="TCT10411.1"/>
    </source>
</evidence>
<comment type="caution">
    <text evidence="1">The sequence shown here is derived from an EMBL/GenBank/DDBJ whole genome shotgun (WGS) entry which is preliminary data.</text>
</comment>
<gene>
    <name evidence="1" type="ORF">EDC26_102368</name>
</gene>
<name>A0A4R3M9Z4_9BURK</name>
<dbReference type="NCBIfam" id="NF033429">
    <property type="entry name" value="ImuA_translesion"/>
    <property type="match status" value="1"/>
</dbReference>
<dbReference type="Gene3D" id="3.40.50.300">
    <property type="entry name" value="P-loop containing nucleotide triphosphate hydrolases"/>
    <property type="match status" value="1"/>
</dbReference>
<evidence type="ECO:0000313" key="2">
    <source>
        <dbReference type="Proteomes" id="UP000295525"/>
    </source>
</evidence>
<dbReference type="InterPro" id="IPR027417">
    <property type="entry name" value="P-loop_NTPase"/>
</dbReference>
<dbReference type="AlphaFoldDB" id="A0A4R3M9Z4"/>
<accession>A0A4R3M9Z4</accession>
<dbReference type="RefSeq" id="WP_132579986.1">
    <property type="nucleotide sequence ID" value="NZ_SMAJ01000002.1"/>
</dbReference>